<evidence type="ECO:0000256" key="4">
    <source>
        <dbReference type="ARBA" id="ARBA00022989"/>
    </source>
</evidence>
<dbReference type="GO" id="GO:0022857">
    <property type="term" value="F:transmembrane transporter activity"/>
    <property type="evidence" value="ECO:0007669"/>
    <property type="project" value="InterPro"/>
</dbReference>
<keyword evidence="5 6" id="KW-0472">Membrane</keyword>
<dbReference type="PANTHER" id="PTHR42718">
    <property type="entry name" value="MAJOR FACILITATOR SUPERFAMILY MULTIDRUG TRANSPORTER MFSC"/>
    <property type="match status" value="1"/>
</dbReference>
<dbReference type="Gene3D" id="1.20.1250.20">
    <property type="entry name" value="MFS general substrate transporter like domains"/>
    <property type="match status" value="1"/>
</dbReference>
<dbReference type="InterPro" id="IPR020846">
    <property type="entry name" value="MFS_dom"/>
</dbReference>
<comment type="subcellular location">
    <subcellularLocation>
        <location evidence="1">Cell membrane</location>
        <topology evidence="1">Multi-pass membrane protein</topology>
    </subcellularLocation>
</comment>
<feature type="domain" description="Major facilitator superfamily (MFS) profile" evidence="7">
    <location>
        <begin position="1"/>
        <end position="239"/>
    </location>
</feature>
<evidence type="ECO:0000256" key="5">
    <source>
        <dbReference type="ARBA" id="ARBA00023136"/>
    </source>
</evidence>
<dbReference type="EMBL" id="VRSX01000004">
    <property type="protein sequence ID" value="TXK10801.1"/>
    <property type="molecule type" value="Genomic_DNA"/>
</dbReference>
<evidence type="ECO:0000256" key="3">
    <source>
        <dbReference type="ARBA" id="ARBA00022692"/>
    </source>
</evidence>
<feature type="transmembrane region" description="Helical" evidence="6">
    <location>
        <begin position="72"/>
        <end position="91"/>
    </location>
</feature>
<feature type="transmembrane region" description="Helical" evidence="6">
    <location>
        <begin position="43"/>
        <end position="66"/>
    </location>
</feature>
<gene>
    <name evidence="8" type="ORF">FVP74_10790</name>
</gene>
<dbReference type="AlphaFoldDB" id="A0A5C8I0G6"/>
<dbReference type="Proteomes" id="UP000321949">
    <property type="component" value="Unassembled WGS sequence"/>
</dbReference>
<evidence type="ECO:0000256" key="6">
    <source>
        <dbReference type="SAM" id="Phobius"/>
    </source>
</evidence>
<comment type="caution">
    <text evidence="8">The sequence shown here is derived from an EMBL/GenBank/DDBJ whole genome shotgun (WGS) entry which is preliminary data.</text>
</comment>
<feature type="transmembrane region" description="Helical" evidence="6">
    <location>
        <begin position="212"/>
        <end position="234"/>
    </location>
</feature>
<keyword evidence="9" id="KW-1185">Reference proteome</keyword>
<evidence type="ECO:0000313" key="9">
    <source>
        <dbReference type="Proteomes" id="UP000321949"/>
    </source>
</evidence>
<dbReference type="Pfam" id="PF07690">
    <property type="entry name" value="MFS_1"/>
    <property type="match status" value="1"/>
</dbReference>
<keyword evidence="2" id="KW-0813">Transport</keyword>
<dbReference type="InterPro" id="IPR011701">
    <property type="entry name" value="MFS"/>
</dbReference>
<organism evidence="8 9">
    <name type="scientific">Microbacterium saccharophilum</name>
    <dbReference type="NCBI Taxonomy" id="1213358"/>
    <lineage>
        <taxon>Bacteria</taxon>
        <taxon>Bacillati</taxon>
        <taxon>Actinomycetota</taxon>
        <taxon>Actinomycetes</taxon>
        <taxon>Micrococcales</taxon>
        <taxon>Microbacteriaceae</taxon>
        <taxon>Microbacterium</taxon>
    </lineage>
</organism>
<evidence type="ECO:0000313" key="8">
    <source>
        <dbReference type="EMBL" id="TXK10801.1"/>
    </source>
</evidence>
<dbReference type="InterPro" id="IPR036259">
    <property type="entry name" value="MFS_trans_sf"/>
</dbReference>
<dbReference type="SUPFAM" id="SSF103473">
    <property type="entry name" value="MFS general substrate transporter"/>
    <property type="match status" value="1"/>
</dbReference>
<protein>
    <submittedName>
        <fullName evidence="8">Multidrug efflux MFS transporter</fullName>
    </submittedName>
</protein>
<evidence type="ECO:0000256" key="1">
    <source>
        <dbReference type="ARBA" id="ARBA00004651"/>
    </source>
</evidence>
<feature type="transmembrane region" description="Helical" evidence="6">
    <location>
        <begin position="103"/>
        <end position="122"/>
    </location>
</feature>
<evidence type="ECO:0000259" key="7">
    <source>
        <dbReference type="PROSITE" id="PS50850"/>
    </source>
</evidence>
<dbReference type="GO" id="GO:0005886">
    <property type="term" value="C:plasma membrane"/>
    <property type="evidence" value="ECO:0007669"/>
    <property type="project" value="UniProtKB-SubCell"/>
</dbReference>
<accession>A0A5C8I0G6</accession>
<dbReference type="OrthoDB" id="9812221at2"/>
<name>A0A5C8I0G6_9MICO</name>
<dbReference type="PROSITE" id="PS50850">
    <property type="entry name" value="MFS"/>
    <property type="match status" value="1"/>
</dbReference>
<evidence type="ECO:0000256" key="2">
    <source>
        <dbReference type="ARBA" id="ARBA00022448"/>
    </source>
</evidence>
<keyword evidence="3 6" id="KW-0812">Transmembrane</keyword>
<feature type="transmembrane region" description="Helical" evidence="6">
    <location>
        <begin position="178"/>
        <end position="200"/>
    </location>
</feature>
<feature type="transmembrane region" description="Helical" evidence="6">
    <location>
        <begin position="134"/>
        <end position="157"/>
    </location>
</feature>
<sequence>MRRCSCRSGSPASWIAESSASAKATRDAALLDLRPFTVRNFRLSVFIVMIAFGTMLGTVTVLPIYLQKGLGISALATGLVLLPGGVIQGVLSPVIGRVYDKIGPLPLVIPGAVLLAAGQWALTTLGDATPLGVVIAMHLVFCAGMALIMTPLMTLSLSALNPRLYAHGSAIMNTLQQLAGAAGTAALVAALTIGAAAAAGDEVATGIAEVVGTQHAFVVGAIIASVAVVAALFVRRTPVQHR</sequence>
<dbReference type="PANTHER" id="PTHR42718:SF9">
    <property type="entry name" value="MAJOR FACILITATOR SUPERFAMILY MULTIDRUG TRANSPORTER MFSC"/>
    <property type="match status" value="1"/>
</dbReference>
<keyword evidence="4 6" id="KW-1133">Transmembrane helix</keyword>
<reference evidence="8 9" key="1">
    <citation type="submission" date="2019-08" db="EMBL/GenBank/DDBJ databases">
        <authorList>
            <person name="Dong K."/>
        </authorList>
    </citation>
    <scope>NUCLEOTIDE SEQUENCE [LARGE SCALE GENOMIC DNA]</scope>
    <source>
        <strain evidence="8 9">K-1</strain>
    </source>
</reference>
<proteinExistence type="predicted"/>